<name>A0A318Y5M2_ASPNB</name>
<dbReference type="AlphaFoldDB" id="A0A318Y5M2"/>
<protein>
    <submittedName>
        <fullName evidence="2">Uncharacterized protein</fullName>
    </submittedName>
</protein>
<evidence type="ECO:0000313" key="2">
    <source>
        <dbReference type="EMBL" id="PYH28767.1"/>
    </source>
</evidence>
<dbReference type="RefSeq" id="XP_025474245.1">
    <property type="nucleotide sequence ID" value="XM_025625648.1"/>
</dbReference>
<feature type="compositionally biased region" description="Basic and acidic residues" evidence="1">
    <location>
        <begin position="81"/>
        <end position="90"/>
    </location>
</feature>
<dbReference type="Proteomes" id="UP000247647">
    <property type="component" value="Unassembled WGS sequence"/>
</dbReference>
<feature type="region of interest" description="Disordered" evidence="1">
    <location>
        <begin position="71"/>
        <end position="94"/>
    </location>
</feature>
<sequence>MSAREFQELGRPEAGGRAFEKRYGDGMNELASRAAFAWLLARRIPMVRVLRCAVAWGGTTLGNPTRLAYQQPTEVPSHSTVDNRDNKGGVDDEPITGAKIVNGHGRAPIMGLPVACSLQGPMARHHYLTFIVLPALIRRLLQMHGHESVPIHSFSPENHAETTGTDVVAAGMLFRLMVIRDACPDVGPLPTLTPRFRDPGVSCARSMAVHTDRCMLMRNPRAKARQPAILSSLTPRFPLYCVHSGNRII</sequence>
<dbReference type="EMBL" id="KZ821504">
    <property type="protein sequence ID" value="PYH28767.1"/>
    <property type="molecule type" value="Genomic_DNA"/>
</dbReference>
<dbReference type="OrthoDB" id="10383553at2759"/>
<evidence type="ECO:0000256" key="1">
    <source>
        <dbReference type="SAM" id="MobiDB-lite"/>
    </source>
</evidence>
<proteinExistence type="predicted"/>
<evidence type="ECO:0000313" key="3">
    <source>
        <dbReference type="Proteomes" id="UP000247647"/>
    </source>
</evidence>
<organism evidence="2 3">
    <name type="scientific">Aspergillus neoniger (strain CBS 115656)</name>
    <dbReference type="NCBI Taxonomy" id="1448310"/>
    <lineage>
        <taxon>Eukaryota</taxon>
        <taxon>Fungi</taxon>
        <taxon>Dikarya</taxon>
        <taxon>Ascomycota</taxon>
        <taxon>Pezizomycotina</taxon>
        <taxon>Eurotiomycetes</taxon>
        <taxon>Eurotiomycetidae</taxon>
        <taxon>Eurotiales</taxon>
        <taxon>Aspergillaceae</taxon>
        <taxon>Aspergillus</taxon>
        <taxon>Aspergillus subgen. Circumdati</taxon>
    </lineage>
</organism>
<accession>A0A318Y5M2</accession>
<gene>
    <name evidence="2" type="ORF">BO87DRAFT_401976</name>
</gene>
<reference evidence="2" key="1">
    <citation type="submission" date="2016-12" db="EMBL/GenBank/DDBJ databases">
        <title>The genomes of Aspergillus section Nigri reveals drivers in fungal speciation.</title>
        <authorList>
            <consortium name="DOE Joint Genome Institute"/>
            <person name="Vesth T.C."/>
            <person name="Nybo J."/>
            <person name="Theobald S."/>
            <person name="Brandl J."/>
            <person name="Frisvad J.C."/>
            <person name="Nielsen K.F."/>
            <person name="Lyhne E.K."/>
            <person name="Kogle M.E."/>
            <person name="Kuo A."/>
            <person name="Riley R."/>
            <person name="Clum A."/>
            <person name="Nolan M."/>
            <person name="Lipzen A."/>
            <person name="Salamov A."/>
            <person name="Henrissat B."/>
            <person name="Wiebenga A."/>
            <person name="De Vries R.P."/>
            <person name="Grigoriev I.V."/>
            <person name="Mortensen U.H."/>
            <person name="Andersen M.R."/>
            <person name="Baker S.E."/>
        </authorList>
    </citation>
    <scope>NUCLEOTIDE SEQUENCE [LARGE SCALE GENOMIC DNA]</scope>
    <source>
        <strain evidence="2">CBS 115656</strain>
    </source>
</reference>
<dbReference type="GeneID" id="37128104"/>
<keyword evidence="3" id="KW-1185">Reference proteome</keyword>
<feature type="compositionally biased region" description="Polar residues" evidence="1">
    <location>
        <begin position="71"/>
        <end position="80"/>
    </location>
</feature>